<feature type="signal peptide" evidence="1">
    <location>
        <begin position="1"/>
        <end position="22"/>
    </location>
</feature>
<dbReference type="RefSeq" id="WP_249994696.1">
    <property type="nucleotide sequence ID" value="NZ_CP116221.1"/>
</dbReference>
<evidence type="ECO:0000313" key="3">
    <source>
        <dbReference type="Proteomes" id="UP001202717"/>
    </source>
</evidence>
<reference evidence="2 3" key="1">
    <citation type="submission" date="2023-01" db="EMBL/GenBank/DDBJ databases">
        <title>Psychroserpens ponticola sp. nov., isolated from seawater.</title>
        <authorList>
            <person name="Kristyanto S."/>
            <person name="Jung J."/>
            <person name="Kim J.M."/>
            <person name="Jeon C.O."/>
        </authorList>
    </citation>
    <scope>NUCLEOTIDE SEQUENCE [LARGE SCALE GENOMIC DNA]</scope>
    <source>
        <strain evidence="2 3">MSW6</strain>
    </source>
</reference>
<accession>A0ABY7S212</accession>
<protein>
    <submittedName>
        <fullName evidence="2">DUF6252 family protein</fullName>
    </submittedName>
</protein>
<dbReference type="PROSITE" id="PS51257">
    <property type="entry name" value="PROKAR_LIPOPROTEIN"/>
    <property type="match status" value="1"/>
</dbReference>
<sequence>MKLKFKYLQFAIIVLLCSCSSSDDSSSKDKISSEFLTVKVNQENFVVESFSAELTEYNVSDEMVISAMSANGDAIYMTLVDYEGADTYAFGSVYIMSASYYNSSEDQYYIVSIANQQPIGSCTIESDNGQQIKGVFNFLGEILPNPDNISPVNVSNGNFVINY</sequence>
<keyword evidence="3" id="KW-1185">Reference proteome</keyword>
<dbReference type="InterPro" id="IPR046219">
    <property type="entry name" value="DUF6252"/>
</dbReference>
<evidence type="ECO:0000256" key="1">
    <source>
        <dbReference type="SAM" id="SignalP"/>
    </source>
</evidence>
<feature type="chain" id="PRO_5046211819" evidence="1">
    <location>
        <begin position="23"/>
        <end position="163"/>
    </location>
</feature>
<name>A0ABY7S212_9FLAO</name>
<organism evidence="2 3">
    <name type="scientific">Psychroserpens ponticola</name>
    <dbReference type="NCBI Taxonomy" id="2932268"/>
    <lineage>
        <taxon>Bacteria</taxon>
        <taxon>Pseudomonadati</taxon>
        <taxon>Bacteroidota</taxon>
        <taxon>Flavobacteriia</taxon>
        <taxon>Flavobacteriales</taxon>
        <taxon>Flavobacteriaceae</taxon>
        <taxon>Psychroserpens</taxon>
    </lineage>
</organism>
<dbReference type="Proteomes" id="UP001202717">
    <property type="component" value="Chromosome"/>
</dbReference>
<evidence type="ECO:0000313" key="2">
    <source>
        <dbReference type="EMBL" id="WCO03372.1"/>
    </source>
</evidence>
<gene>
    <name evidence="2" type="ORF">MUN68_007670</name>
</gene>
<dbReference type="Pfam" id="PF19765">
    <property type="entry name" value="DUF6252"/>
    <property type="match status" value="1"/>
</dbReference>
<dbReference type="EMBL" id="CP116221">
    <property type="protein sequence ID" value="WCO03372.1"/>
    <property type="molecule type" value="Genomic_DNA"/>
</dbReference>
<keyword evidence="1" id="KW-0732">Signal</keyword>
<proteinExistence type="predicted"/>